<dbReference type="EMBL" id="MHJJ01000002">
    <property type="protein sequence ID" value="OGY66334.1"/>
    <property type="molecule type" value="Genomic_DNA"/>
</dbReference>
<dbReference type="SUPFAM" id="SSF55486">
    <property type="entry name" value="Metalloproteases ('zincins'), catalytic domain"/>
    <property type="match status" value="1"/>
</dbReference>
<accession>A0A1G1ZP13</accession>
<gene>
    <name evidence="1" type="ORF">A3A16_00280</name>
</gene>
<sequence>MYLLIRLINPGLLNINLFSSITIDSLKASLPKQVQESIKSVMISDSSHFSFWEAGHCASNSRGSRIHINKRYAKISPWVIWHEAAHAYHFFLDRTGSDFSERWQGISGAVLTRYGKTNHEEDIAVWVEEFYLSVYGHYSAFSVFLVETPFCGFRAVSSKTHPPFAAWIC</sequence>
<evidence type="ECO:0000313" key="1">
    <source>
        <dbReference type="EMBL" id="OGY66334.1"/>
    </source>
</evidence>
<comment type="caution">
    <text evidence="1">The sequence shown here is derived from an EMBL/GenBank/DDBJ whole genome shotgun (WGS) entry which is preliminary data.</text>
</comment>
<proteinExistence type="predicted"/>
<organism evidence="1 2">
    <name type="scientific">Candidatus Harrisonbacteria bacterium RIFCSPLOWO2_01_FULL_44_18</name>
    <dbReference type="NCBI Taxonomy" id="1798407"/>
    <lineage>
        <taxon>Bacteria</taxon>
        <taxon>Candidatus Harrisoniibacteriota</taxon>
    </lineage>
</organism>
<reference evidence="1 2" key="1">
    <citation type="journal article" date="2016" name="Nat. Commun.">
        <title>Thousands of microbial genomes shed light on interconnected biogeochemical processes in an aquifer system.</title>
        <authorList>
            <person name="Anantharaman K."/>
            <person name="Brown C.T."/>
            <person name="Hug L.A."/>
            <person name="Sharon I."/>
            <person name="Castelle C.J."/>
            <person name="Probst A.J."/>
            <person name="Thomas B.C."/>
            <person name="Singh A."/>
            <person name="Wilkins M.J."/>
            <person name="Karaoz U."/>
            <person name="Brodie E.L."/>
            <person name="Williams K.H."/>
            <person name="Hubbard S.S."/>
            <person name="Banfield J.F."/>
        </authorList>
    </citation>
    <scope>NUCLEOTIDE SEQUENCE [LARGE SCALE GENOMIC DNA]</scope>
</reference>
<evidence type="ECO:0000313" key="2">
    <source>
        <dbReference type="Proteomes" id="UP000177942"/>
    </source>
</evidence>
<name>A0A1G1ZP13_9BACT</name>
<protein>
    <submittedName>
        <fullName evidence="1">Uncharacterized protein</fullName>
    </submittedName>
</protein>
<dbReference type="AlphaFoldDB" id="A0A1G1ZP13"/>
<dbReference type="Proteomes" id="UP000177942">
    <property type="component" value="Unassembled WGS sequence"/>
</dbReference>